<dbReference type="AlphaFoldDB" id="A0A177MZC3"/>
<dbReference type="RefSeq" id="WP_066986788.1">
    <property type="nucleotide sequence ID" value="NZ_LUUI01000150.1"/>
</dbReference>
<dbReference type="Proteomes" id="UP000078476">
    <property type="component" value="Unassembled WGS sequence"/>
</dbReference>
<evidence type="ECO:0000256" key="1">
    <source>
        <dbReference type="ARBA" id="ARBA00004141"/>
    </source>
</evidence>
<evidence type="ECO:0000256" key="4">
    <source>
        <dbReference type="ARBA" id="ARBA00023136"/>
    </source>
</evidence>
<keyword evidence="7" id="KW-1185">Reference proteome</keyword>
<keyword evidence="3 5" id="KW-1133">Transmembrane helix</keyword>
<sequence>MGFFITFWDFLQTNVLNMVSTITSDIAASLQPAAVTFATMYVMLWGYLHFRGAIEEPIMDGAKRIIQLAAILGVALSLWEYNSVLVDFFIATPESLSDAILGGNAAINVVDTVWVQGATVAESLISQGGIVDGNFGFYLAGFAVYLFVGVICVWMAYLYCLSLVAVGLLLAIGPLFILGLMFETTKRFFESWVAQLSNYSLIIVLASVASKLLLNMLEQYAQSAAAKGAGIQIAEGIQLCLASGFILLIMRQVPSIAAGLASGVAISTFNSLSRLLKGAGGGTGRTLYQFGRGVADGRAGEKTSRYMPIARNLGNRLTSRTPSAAQTGGKIARSNVF</sequence>
<dbReference type="GO" id="GO:0016020">
    <property type="term" value="C:membrane"/>
    <property type="evidence" value="ECO:0007669"/>
    <property type="project" value="UniProtKB-SubCell"/>
</dbReference>
<keyword evidence="2 5" id="KW-0812">Transmembrane</keyword>
<evidence type="ECO:0000256" key="3">
    <source>
        <dbReference type="ARBA" id="ARBA00022989"/>
    </source>
</evidence>
<protein>
    <recommendedName>
        <fullName evidence="8">Conjugal transfer protein TrbL</fullName>
    </recommendedName>
</protein>
<evidence type="ECO:0000313" key="6">
    <source>
        <dbReference type="EMBL" id="OAI10744.1"/>
    </source>
</evidence>
<dbReference type="Pfam" id="PF04610">
    <property type="entry name" value="TrbL"/>
    <property type="match status" value="1"/>
</dbReference>
<organism evidence="6 7">
    <name type="scientific">Methylomonas lenta</name>
    <dbReference type="NCBI Taxonomy" id="980561"/>
    <lineage>
        <taxon>Bacteria</taxon>
        <taxon>Pseudomonadati</taxon>
        <taxon>Pseudomonadota</taxon>
        <taxon>Gammaproteobacteria</taxon>
        <taxon>Methylococcales</taxon>
        <taxon>Methylococcaceae</taxon>
        <taxon>Methylomonas</taxon>
    </lineage>
</organism>
<evidence type="ECO:0008006" key="8">
    <source>
        <dbReference type="Google" id="ProtNLM"/>
    </source>
</evidence>
<dbReference type="GO" id="GO:0030255">
    <property type="term" value="P:protein secretion by the type IV secretion system"/>
    <property type="evidence" value="ECO:0007669"/>
    <property type="project" value="InterPro"/>
</dbReference>
<dbReference type="EMBL" id="LUUI01000150">
    <property type="protein sequence ID" value="OAI10744.1"/>
    <property type="molecule type" value="Genomic_DNA"/>
</dbReference>
<feature type="transmembrane region" description="Helical" evidence="5">
    <location>
        <begin position="197"/>
        <end position="217"/>
    </location>
</feature>
<dbReference type="STRING" id="980561.A1359_15925"/>
<keyword evidence="4 5" id="KW-0472">Membrane</keyword>
<proteinExistence type="predicted"/>
<feature type="transmembrane region" description="Helical" evidence="5">
    <location>
        <begin position="135"/>
        <end position="156"/>
    </location>
</feature>
<evidence type="ECO:0000256" key="2">
    <source>
        <dbReference type="ARBA" id="ARBA00022692"/>
    </source>
</evidence>
<comment type="subcellular location">
    <subcellularLocation>
        <location evidence="1">Membrane</location>
        <topology evidence="1">Multi-pass membrane protein</topology>
    </subcellularLocation>
</comment>
<name>A0A177MZC3_9GAMM</name>
<accession>A0A177MZC3</accession>
<comment type="caution">
    <text evidence="6">The sequence shown here is derived from an EMBL/GenBank/DDBJ whole genome shotgun (WGS) entry which is preliminary data.</text>
</comment>
<evidence type="ECO:0000256" key="5">
    <source>
        <dbReference type="SAM" id="Phobius"/>
    </source>
</evidence>
<dbReference type="OrthoDB" id="8752823at2"/>
<gene>
    <name evidence="6" type="ORF">A1359_15925</name>
</gene>
<feature type="transmembrane region" description="Helical" evidence="5">
    <location>
        <begin position="26"/>
        <end position="48"/>
    </location>
</feature>
<reference evidence="6 7" key="1">
    <citation type="submission" date="2016-03" db="EMBL/GenBank/DDBJ databases">
        <authorList>
            <person name="Ploux O."/>
        </authorList>
    </citation>
    <scope>NUCLEOTIDE SEQUENCE [LARGE SCALE GENOMIC DNA]</scope>
    <source>
        <strain evidence="6 7">R-45370</strain>
    </source>
</reference>
<dbReference type="InterPro" id="IPR007688">
    <property type="entry name" value="Conjugal_tfr_TrbL/VirB6"/>
</dbReference>
<evidence type="ECO:0000313" key="7">
    <source>
        <dbReference type="Proteomes" id="UP000078476"/>
    </source>
</evidence>
<feature type="transmembrane region" description="Helical" evidence="5">
    <location>
        <begin position="163"/>
        <end position="182"/>
    </location>
</feature>
<feature type="transmembrane region" description="Helical" evidence="5">
    <location>
        <begin position="68"/>
        <end position="91"/>
    </location>
</feature>